<organism evidence="1">
    <name type="scientific">uncultured bacterium psy1</name>
    <dbReference type="NCBI Taxonomy" id="693111"/>
    <lineage>
        <taxon>Bacteria</taxon>
        <taxon>environmental samples</taxon>
    </lineage>
</organism>
<protein>
    <submittedName>
        <fullName evidence="1">Transposase</fullName>
    </submittedName>
</protein>
<reference evidence="1" key="1">
    <citation type="journal article" date="2009" name="Nat. Chem. Biol.">
        <title>Polyketide assembly lines of uncultivated sponge symbionts from structure-based gene targeting.</title>
        <authorList>
            <person name="Fisch K.M."/>
            <person name="Gurgui C."/>
            <person name="Heycke N."/>
            <person name="van der Sar S.A."/>
            <person name="Anderson S.A."/>
            <person name="Webb V.L."/>
            <person name="Taudien S."/>
            <person name="Platzer M."/>
            <person name="Rubio B.K."/>
            <person name="Robinson S.J."/>
            <person name="Crews P."/>
            <person name="Piel J."/>
        </authorList>
    </citation>
    <scope>NUCLEOTIDE SEQUENCE</scope>
</reference>
<name>D2SUE0_9BACT</name>
<dbReference type="EMBL" id="FJ823461">
    <property type="protein sequence ID" value="ADA82584.1"/>
    <property type="molecule type" value="Genomic_DNA"/>
</dbReference>
<accession>D2SUE0</accession>
<evidence type="ECO:0000313" key="1">
    <source>
        <dbReference type="EMBL" id="ADA82584.1"/>
    </source>
</evidence>
<dbReference type="AlphaFoldDB" id="D2SUE0"/>
<sequence>MIHPMPTKVLLTTTFEPLVMQLSGLLARGVRLIDQFVQDEPTPPKMMAFAGELSSLLREVGRRIMGWALNRFESEADDEAPSRVEFERRLYRRRRRHPNSVATLFGPVKLRRRLCEPLGRGGRSIHPLELRLGIEAGLATPALAERVGRWSTDHTQHEVLALLEKDHGVHWSCSSLRKVLKNLRGGMTPHREVCQVDQVVEWIEQARASKGRFRPTLSVGRDGIFVPLRRGVAQEGATATVSVLDRQGKRLGTVYLGQMPESGQGALTDHLSALLRQILSRVDSQGIRLAYVTDEGHHPSTYCHQVLKKMSDPRRPWRRLEWLRIVDFYHACQYIQQLADTIFGAGPAAQSWAKQMRQVLKTKVDGVARVLKSASALRRQRGLCGEVKASTKAYGYIKKRTQWMRYHLYKRQKLPLGSGITEAGCKIVFTQRLKRSGMSWTIEGGQVILDLRVIKLSRVWNEVYQRYLVSKPMPIVLPESAKAPQNKRLAA</sequence>
<proteinExistence type="predicted"/>